<dbReference type="Pfam" id="PF05226">
    <property type="entry name" value="CHASE2"/>
    <property type="match status" value="1"/>
</dbReference>
<evidence type="ECO:0000313" key="9">
    <source>
        <dbReference type="EMBL" id="QTA84456.1"/>
    </source>
</evidence>
<dbReference type="SMART" id="SM01080">
    <property type="entry name" value="CHASE2"/>
    <property type="match status" value="1"/>
</dbReference>
<organism evidence="9 10">
    <name type="scientific">Desulfonema magnum</name>
    <dbReference type="NCBI Taxonomy" id="45655"/>
    <lineage>
        <taxon>Bacteria</taxon>
        <taxon>Pseudomonadati</taxon>
        <taxon>Thermodesulfobacteriota</taxon>
        <taxon>Desulfobacteria</taxon>
        <taxon>Desulfobacterales</taxon>
        <taxon>Desulfococcaceae</taxon>
        <taxon>Desulfonema</taxon>
    </lineage>
</organism>
<keyword evidence="4 7" id="KW-0812">Transmembrane</keyword>
<keyword evidence="6 7" id="KW-0472">Membrane</keyword>
<dbReference type="GO" id="GO:0004016">
    <property type="term" value="F:adenylate cyclase activity"/>
    <property type="evidence" value="ECO:0007669"/>
    <property type="project" value="UniProtKB-ARBA"/>
</dbReference>
<feature type="transmembrane region" description="Helical" evidence="7">
    <location>
        <begin position="392"/>
        <end position="412"/>
    </location>
</feature>
<gene>
    <name evidence="9" type="ORF">dnm_004520</name>
</gene>
<dbReference type="PANTHER" id="PTHR43081">
    <property type="entry name" value="ADENYLATE CYCLASE, TERMINAL-DIFFERENTIATION SPECIFIC-RELATED"/>
    <property type="match status" value="1"/>
</dbReference>
<dbReference type="GO" id="GO:0035556">
    <property type="term" value="P:intracellular signal transduction"/>
    <property type="evidence" value="ECO:0007669"/>
    <property type="project" value="InterPro"/>
</dbReference>
<dbReference type="InterPro" id="IPR001054">
    <property type="entry name" value="A/G_cyclase"/>
</dbReference>
<keyword evidence="5 7" id="KW-1133">Transmembrane helix</keyword>
<reference evidence="9" key="1">
    <citation type="journal article" date="2021" name="Microb. Physiol.">
        <title>Proteogenomic Insights into the Physiology of Marine, Sulfate-Reducing, Filamentous Desulfonema limicola and Desulfonema magnum.</title>
        <authorList>
            <person name="Schnaars V."/>
            <person name="Wohlbrand L."/>
            <person name="Scheve S."/>
            <person name="Hinrichs C."/>
            <person name="Reinhardt R."/>
            <person name="Rabus R."/>
        </authorList>
    </citation>
    <scope>NUCLEOTIDE SEQUENCE</scope>
    <source>
        <strain evidence="9">4be13</strain>
    </source>
</reference>
<feature type="transmembrane region" description="Helical" evidence="7">
    <location>
        <begin position="418"/>
        <end position="438"/>
    </location>
</feature>
<evidence type="ECO:0000256" key="7">
    <source>
        <dbReference type="SAM" id="Phobius"/>
    </source>
</evidence>
<evidence type="ECO:0000256" key="5">
    <source>
        <dbReference type="ARBA" id="ARBA00022989"/>
    </source>
</evidence>
<evidence type="ECO:0000256" key="1">
    <source>
        <dbReference type="ARBA" id="ARBA00004196"/>
    </source>
</evidence>
<dbReference type="PANTHER" id="PTHR43081:SF1">
    <property type="entry name" value="ADENYLATE CYCLASE, TERMINAL-DIFFERENTIATION SPECIFIC"/>
    <property type="match status" value="1"/>
</dbReference>
<sequence length="730" mass="81261">MANSKLQITNSKSQITNHKSQIAKLIQGVIIGVTGAVLAIALWSPGWLDSWEARTWDWRASLMAKPGIATDDIRLILLDQNSLDWAKEESGLTWPWPREVYAAIINYCQRSGAKSLAFDVLFTEPSAYGVEDDERFGATISEFGRFAAGSVFLGKTAGSEMSWPSEFSRPELKIIGLEEWLTLTNADEILFPRAVMPIPEVANNAAALCNVRMNPDKDGVYRRISPFNVFDGSPLLSTGLGSYLAGNPNAKASILPGRFTLDGKGIPIDDRGHAVLRYRGPSGTHKAYSAAAVLQSEIRLLSNEKPVIREENAFKDKYVFFGFSAPGLFDLRPAPVGGIYTGVEIHATMLDNFLSRDFMRISPTWLILIIVFFLSLSCAISASFFSSIAGGVIVSFIFLTTPVLISLVSYFYGLWLLLVIQETAIAASLIISLAANYATEGRQKRYIKNAFRHYLSPLFIEQLIRHPEQLKLGGERRILSIFFSDIQGFTSISERLEPEELTALLNEYLSEMTDIIHEEGGTVDKYEGDAIIAFWNAPLEVSEHAVRAVRASLQCQKELAKMRPGFRERIGTDMLMRIGINTGPAVVGNLGSHTRFDYTMLGDAVNLAARLEGTNKQFATYTMISQFTLELLGDAFPVRELARVAVVGRKEPVTVYEPMFAEDYESRKAILKTFARGLEMFYKGQFADAREIFSEIRDLDPPASAYEKKCRILMESPPENWQGVWVMTSK</sequence>
<dbReference type="CDD" id="cd07302">
    <property type="entry name" value="CHD"/>
    <property type="match status" value="1"/>
</dbReference>
<dbReference type="KEGG" id="dmm:dnm_004520"/>
<dbReference type="FunFam" id="3.30.70.1230:FF:000016">
    <property type="entry name" value="Adenylate/guanylate cyclase domain-containing protein"/>
    <property type="match status" value="1"/>
</dbReference>
<evidence type="ECO:0000256" key="3">
    <source>
        <dbReference type="ARBA" id="ARBA00022475"/>
    </source>
</evidence>
<comment type="subcellular location">
    <subcellularLocation>
        <location evidence="1">Cell envelope</location>
    </subcellularLocation>
</comment>
<keyword evidence="3" id="KW-1003">Cell membrane</keyword>
<accession>A0A975BFK6</accession>
<proteinExistence type="inferred from homology"/>
<protein>
    <submittedName>
        <fullName evidence="9">Nucleotide cyclase, CHASE2 domain-containing</fullName>
    </submittedName>
</protein>
<name>A0A975BFK6_9BACT</name>
<dbReference type="Pfam" id="PF00211">
    <property type="entry name" value="Guanylate_cyc"/>
    <property type="match status" value="1"/>
</dbReference>
<dbReference type="SUPFAM" id="SSF55073">
    <property type="entry name" value="Nucleotide cyclase"/>
    <property type="match status" value="1"/>
</dbReference>
<evidence type="ECO:0000256" key="6">
    <source>
        <dbReference type="ARBA" id="ARBA00023136"/>
    </source>
</evidence>
<dbReference type="RefSeq" id="WP_207680936.1">
    <property type="nucleotide sequence ID" value="NZ_CP061800.1"/>
</dbReference>
<feature type="transmembrane region" description="Helical" evidence="7">
    <location>
        <begin position="365"/>
        <end position="385"/>
    </location>
</feature>
<evidence type="ECO:0000256" key="2">
    <source>
        <dbReference type="ARBA" id="ARBA00005381"/>
    </source>
</evidence>
<dbReference type="AlphaFoldDB" id="A0A975BFK6"/>
<evidence type="ECO:0000313" key="10">
    <source>
        <dbReference type="Proteomes" id="UP000663722"/>
    </source>
</evidence>
<feature type="transmembrane region" description="Helical" evidence="7">
    <location>
        <begin position="21"/>
        <end position="43"/>
    </location>
</feature>
<evidence type="ECO:0000256" key="4">
    <source>
        <dbReference type="ARBA" id="ARBA00022692"/>
    </source>
</evidence>
<keyword evidence="10" id="KW-1185">Reference proteome</keyword>
<dbReference type="InterPro" id="IPR007890">
    <property type="entry name" value="CHASE2"/>
</dbReference>
<comment type="similarity">
    <text evidence="2">Belongs to the adenylyl cyclase class-3 family.</text>
</comment>
<dbReference type="EMBL" id="CP061800">
    <property type="protein sequence ID" value="QTA84456.1"/>
    <property type="molecule type" value="Genomic_DNA"/>
</dbReference>
<dbReference type="Gene3D" id="3.30.70.1230">
    <property type="entry name" value="Nucleotide cyclase"/>
    <property type="match status" value="1"/>
</dbReference>
<dbReference type="SMART" id="SM00044">
    <property type="entry name" value="CYCc"/>
    <property type="match status" value="1"/>
</dbReference>
<dbReference type="Proteomes" id="UP000663722">
    <property type="component" value="Chromosome"/>
</dbReference>
<feature type="domain" description="Guanylate cyclase" evidence="8">
    <location>
        <begin position="480"/>
        <end position="612"/>
    </location>
</feature>
<dbReference type="GO" id="GO:0006171">
    <property type="term" value="P:cAMP biosynthetic process"/>
    <property type="evidence" value="ECO:0007669"/>
    <property type="project" value="TreeGrafter"/>
</dbReference>
<evidence type="ECO:0000259" key="8">
    <source>
        <dbReference type="PROSITE" id="PS50125"/>
    </source>
</evidence>
<dbReference type="InterPro" id="IPR050697">
    <property type="entry name" value="Adenylyl/Guanylyl_Cyclase_3/4"/>
</dbReference>
<dbReference type="InterPro" id="IPR029787">
    <property type="entry name" value="Nucleotide_cyclase"/>
</dbReference>
<dbReference type="GO" id="GO:0030313">
    <property type="term" value="C:cell envelope"/>
    <property type="evidence" value="ECO:0007669"/>
    <property type="project" value="UniProtKB-SubCell"/>
</dbReference>
<dbReference type="PROSITE" id="PS50125">
    <property type="entry name" value="GUANYLATE_CYCLASE_2"/>
    <property type="match status" value="1"/>
</dbReference>